<comment type="caution">
    <text evidence="2">The sequence shown here is derived from an EMBL/GenBank/DDBJ whole genome shotgun (WGS) entry which is preliminary data.</text>
</comment>
<sequence>MINISRLAKGCLLVLLTNLAVASPPKKGPVIVDYGPVFEVPATAYNLKAGVRYQVSMDVAATAADQTAVNRNLESAARFLNMQGQAGTPMADLELAVVVHGPAAKDLLTDDAYFERFGLPNPNSGLLAGLQMAGVAIYICGQTAVHQGFKPADFHAGVTMALSAITAHARLQAEGYTLTPF</sequence>
<evidence type="ECO:0000256" key="1">
    <source>
        <dbReference type="SAM" id="SignalP"/>
    </source>
</evidence>
<keyword evidence="1" id="KW-0732">Signal</keyword>
<proteinExistence type="predicted"/>
<dbReference type="AlphaFoldDB" id="A0A972W0B6"/>
<dbReference type="Gene3D" id="3.40.1260.10">
    <property type="entry name" value="DsrEFH-like"/>
    <property type="match status" value="1"/>
</dbReference>
<protein>
    <submittedName>
        <fullName evidence="2">DsrE family protein</fullName>
    </submittedName>
</protein>
<evidence type="ECO:0000313" key="2">
    <source>
        <dbReference type="EMBL" id="NQV66756.1"/>
    </source>
</evidence>
<dbReference type="EMBL" id="JABMOJ010000576">
    <property type="protein sequence ID" value="NQV66756.1"/>
    <property type="molecule type" value="Genomic_DNA"/>
</dbReference>
<dbReference type="Proteomes" id="UP000754644">
    <property type="component" value="Unassembled WGS sequence"/>
</dbReference>
<gene>
    <name evidence="2" type="ORF">HQ497_15460</name>
</gene>
<accession>A0A972W0B6</accession>
<dbReference type="PANTHER" id="PTHR37691">
    <property type="entry name" value="BLR3518 PROTEIN"/>
    <property type="match status" value="1"/>
</dbReference>
<feature type="chain" id="PRO_5037271115" evidence="1">
    <location>
        <begin position="23"/>
        <end position="181"/>
    </location>
</feature>
<dbReference type="Pfam" id="PF02635">
    <property type="entry name" value="DsrE"/>
    <property type="match status" value="1"/>
</dbReference>
<organism evidence="2 3">
    <name type="scientific">SAR86 cluster bacterium</name>
    <dbReference type="NCBI Taxonomy" id="2030880"/>
    <lineage>
        <taxon>Bacteria</taxon>
        <taxon>Pseudomonadati</taxon>
        <taxon>Pseudomonadota</taxon>
        <taxon>Gammaproteobacteria</taxon>
        <taxon>SAR86 cluster</taxon>
    </lineage>
</organism>
<name>A0A972W0B6_9GAMM</name>
<dbReference type="PANTHER" id="PTHR37691:SF1">
    <property type="entry name" value="BLR3518 PROTEIN"/>
    <property type="match status" value="1"/>
</dbReference>
<dbReference type="InterPro" id="IPR027396">
    <property type="entry name" value="DsrEFH-like"/>
</dbReference>
<evidence type="ECO:0000313" key="3">
    <source>
        <dbReference type="Proteomes" id="UP000754644"/>
    </source>
</evidence>
<reference evidence="2" key="1">
    <citation type="submission" date="2020-05" db="EMBL/GenBank/DDBJ databases">
        <title>Sulfur intermediates as new biogeochemical hubs in an aquatic model microbial ecosystem.</title>
        <authorList>
            <person name="Vigneron A."/>
        </authorList>
    </citation>
    <scope>NUCLEOTIDE SEQUENCE</scope>
    <source>
        <strain evidence="2">Bin.250</strain>
    </source>
</reference>
<feature type="signal peptide" evidence="1">
    <location>
        <begin position="1"/>
        <end position="22"/>
    </location>
</feature>
<dbReference type="SUPFAM" id="SSF75169">
    <property type="entry name" value="DsrEFH-like"/>
    <property type="match status" value="1"/>
</dbReference>
<dbReference type="InterPro" id="IPR003787">
    <property type="entry name" value="Sulphur_relay_DsrE/F-like"/>
</dbReference>